<sequence length="134" mass="16075">MEDGKLYTEGVRRLIDLGNKVSELYRELHEAKLHLQQSSRDSVKYDSFYLYELLVKQEGLKEAYEELLQQICINDCFDMKSWRTGRYSYDKQDVMHKVEEFNQRNGTNVYAEDVLKSLRFDYGMDIEMHRAERV</sequence>
<protein>
    <submittedName>
        <fullName evidence="1">Uncharacterized protein</fullName>
    </submittedName>
</protein>
<dbReference type="AlphaFoldDB" id="A0AA41XA29"/>
<dbReference type="Proteomes" id="UP001156102">
    <property type="component" value="Unassembled WGS sequence"/>
</dbReference>
<proteinExistence type="predicted"/>
<reference evidence="1" key="1">
    <citation type="submission" date="2022-07" db="EMBL/GenBank/DDBJ databases">
        <authorList>
            <person name="Li W.-J."/>
            <person name="Deng Q.-Q."/>
        </authorList>
    </citation>
    <scope>NUCLEOTIDE SEQUENCE</scope>
    <source>
        <strain evidence="1">SYSU M60031</strain>
    </source>
</reference>
<gene>
    <name evidence="1" type="ORF">NK662_11270</name>
</gene>
<evidence type="ECO:0000313" key="1">
    <source>
        <dbReference type="EMBL" id="MCP8969120.1"/>
    </source>
</evidence>
<organism evidence="1 2">
    <name type="scientific">Ectobacillus ponti</name>
    <dbReference type="NCBI Taxonomy" id="2961894"/>
    <lineage>
        <taxon>Bacteria</taxon>
        <taxon>Bacillati</taxon>
        <taxon>Bacillota</taxon>
        <taxon>Bacilli</taxon>
        <taxon>Bacillales</taxon>
        <taxon>Bacillaceae</taxon>
        <taxon>Ectobacillus</taxon>
    </lineage>
</organism>
<name>A0AA41XA29_9BACI</name>
<evidence type="ECO:0000313" key="2">
    <source>
        <dbReference type="Proteomes" id="UP001156102"/>
    </source>
</evidence>
<keyword evidence="2" id="KW-1185">Reference proteome</keyword>
<dbReference type="RefSeq" id="WP_254759037.1">
    <property type="nucleotide sequence ID" value="NZ_JANCLT010000005.1"/>
</dbReference>
<dbReference type="EMBL" id="JANCLT010000005">
    <property type="protein sequence ID" value="MCP8969120.1"/>
    <property type="molecule type" value="Genomic_DNA"/>
</dbReference>
<accession>A0AA41XA29</accession>
<comment type="caution">
    <text evidence="1">The sequence shown here is derived from an EMBL/GenBank/DDBJ whole genome shotgun (WGS) entry which is preliminary data.</text>
</comment>